<feature type="coiled-coil region" evidence="2">
    <location>
        <begin position="241"/>
        <end position="310"/>
    </location>
</feature>
<feature type="signal peptide" evidence="3">
    <location>
        <begin position="1"/>
        <end position="25"/>
    </location>
</feature>
<keyword evidence="8" id="KW-1185">Reference proteome</keyword>
<feature type="coiled-coil region" evidence="2">
    <location>
        <begin position="96"/>
        <end position="207"/>
    </location>
</feature>
<dbReference type="Proteomes" id="UP000520814">
    <property type="component" value="Unassembled WGS sequence"/>
</dbReference>
<feature type="domain" description="CusB-like beta-barrel" evidence="5">
    <location>
        <begin position="379"/>
        <end position="450"/>
    </location>
</feature>
<comment type="similarity">
    <text evidence="1">Belongs to the membrane fusion protein (MFP) (TC 8.A.1) family.</text>
</comment>
<evidence type="ECO:0000256" key="2">
    <source>
        <dbReference type="SAM" id="Coils"/>
    </source>
</evidence>
<dbReference type="InterPro" id="IPR058625">
    <property type="entry name" value="MdtA-like_BSH"/>
</dbReference>
<dbReference type="Gene3D" id="2.40.30.170">
    <property type="match status" value="1"/>
</dbReference>
<dbReference type="Pfam" id="PF25917">
    <property type="entry name" value="BSH_RND"/>
    <property type="match status" value="1"/>
</dbReference>
<comment type="caution">
    <text evidence="7">The sequence shown here is derived from an EMBL/GenBank/DDBJ whole genome shotgun (WGS) entry which is preliminary data.</text>
</comment>
<feature type="chain" id="PRO_5030921582" evidence="3">
    <location>
        <begin position="26"/>
        <end position="538"/>
    </location>
</feature>
<dbReference type="GO" id="GO:1990281">
    <property type="term" value="C:efflux pump complex"/>
    <property type="evidence" value="ECO:0007669"/>
    <property type="project" value="TreeGrafter"/>
</dbReference>
<dbReference type="Pfam" id="PF25954">
    <property type="entry name" value="Beta-barrel_RND_2"/>
    <property type="match status" value="1"/>
</dbReference>
<dbReference type="InterPro" id="IPR058792">
    <property type="entry name" value="Beta-barrel_RND_2"/>
</dbReference>
<proteinExistence type="inferred from homology"/>
<dbReference type="NCBIfam" id="TIGR01730">
    <property type="entry name" value="RND_mfp"/>
    <property type="match status" value="1"/>
</dbReference>
<dbReference type="InterPro" id="IPR006143">
    <property type="entry name" value="RND_pump_MFP"/>
</dbReference>
<dbReference type="Gene3D" id="2.40.50.100">
    <property type="match status" value="2"/>
</dbReference>
<dbReference type="Gene3D" id="2.40.420.20">
    <property type="match status" value="1"/>
</dbReference>
<dbReference type="InterPro" id="IPR058637">
    <property type="entry name" value="YknX-like_C"/>
</dbReference>
<evidence type="ECO:0000259" key="4">
    <source>
        <dbReference type="Pfam" id="PF25917"/>
    </source>
</evidence>
<dbReference type="RefSeq" id="WP_184203914.1">
    <property type="nucleotide sequence ID" value="NZ_JACHGW010000009.1"/>
</dbReference>
<dbReference type="PANTHER" id="PTHR30469">
    <property type="entry name" value="MULTIDRUG RESISTANCE PROTEIN MDTA"/>
    <property type="match status" value="1"/>
</dbReference>
<keyword evidence="2" id="KW-0175">Coiled coil</keyword>
<accession>A0A7W9W9G5</accession>
<evidence type="ECO:0000259" key="5">
    <source>
        <dbReference type="Pfam" id="PF25954"/>
    </source>
</evidence>
<evidence type="ECO:0000313" key="7">
    <source>
        <dbReference type="EMBL" id="MBB6053823.1"/>
    </source>
</evidence>
<evidence type="ECO:0000256" key="3">
    <source>
        <dbReference type="SAM" id="SignalP"/>
    </source>
</evidence>
<evidence type="ECO:0000313" key="8">
    <source>
        <dbReference type="Proteomes" id="UP000520814"/>
    </source>
</evidence>
<sequence length="538" mass="57048">MKTLLLGFAALSGLTMVGCTPQTSAQAPATAPAPIVPVQVITPEKRDVSRMLTLPGDIVAGEQATLNAKVPGYLDQVLVREGDTVRAGQLLATLRAPELDAEKRQAEQALSALQASAKGSEATRQRTGIETRRTRLQVDKARAELAQAEAEQSRSEALVKQATGAIQEAKTQATQAKSAVEEARALVAKAESEKEATQAELELAEATFGRLDGIYQKDKRLIAAQDVDTAKSKRDAAKSRVVAAGSQLQAARARVETAQQQAEGAAQRVPQLEASAEASEAQVRSAKAKVEALREQLKVAQAEVELGKGQEQVASAKTQESRFQVGAGVGAVEKLAVQAEYRQIRAPFNGVVVQRHADPGAFIQANPILTVATTNTVRIRFYVPESETDLVKTGTTVKIEARNLAEPVTGRVSRTATALDPKTRTLLAEVDLSNTAKALFSGTYATVKITLETHPQVIALPSAAIGSDKSGKFVFINDGGKAKRVPIKIGFDDGKFTEVTEGLKGDETVVVTGRDLLAGGTKLETASWTPPTPAPKTR</sequence>
<feature type="domain" description="Multidrug resistance protein MdtA-like barrel-sandwich hybrid" evidence="4">
    <location>
        <begin position="62"/>
        <end position="372"/>
    </location>
</feature>
<reference evidence="7 8" key="1">
    <citation type="submission" date="2020-08" db="EMBL/GenBank/DDBJ databases">
        <title>Genomic Encyclopedia of Type Strains, Phase IV (KMG-IV): sequencing the most valuable type-strain genomes for metagenomic binning, comparative biology and taxonomic classification.</title>
        <authorList>
            <person name="Goeker M."/>
        </authorList>
    </citation>
    <scope>NUCLEOTIDE SEQUENCE [LARGE SCALE GENOMIC DNA]</scope>
    <source>
        <strain evidence="7 8">DSM 23562</strain>
    </source>
</reference>
<dbReference type="AlphaFoldDB" id="A0A7W9W9G5"/>
<name>A0A7W9W9G5_ARMRO</name>
<dbReference type="Pfam" id="PF25989">
    <property type="entry name" value="YknX_C"/>
    <property type="match status" value="1"/>
</dbReference>
<protein>
    <submittedName>
        <fullName evidence="7">Multidrug efflux pump subunit AcrA (Membrane-fusion protein)</fullName>
    </submittedName>
</protein>
<keyword evidence="3" id="KW-0732">Signal</keyword>
<dbReference type="GO" id="GO:0015562">
    <property type="term" value="F:efflux transmembrane transporter activity"/>
    <property type="evidence" value="ECO:0007669"/>
    <property type="project" value="TreeGrafter"/>
</dbReference>
<evidence type="ECO:0000256" key="1">
    <source>
        <dbReference type="ARBA" id="ARBA00009477"/>
    </source>
</evidence>
<feature type="domain" description="YknX-like C-terminal permuted SH3-like" evidence="6">
    <location>
        <begin position="457"/>
        <end position="524"/>
    </location>
</feature>
<dbReference type="PANTHER" id="PTHR30469:SF37">
    <property type="entry name" value="RAGD PROTEIN"/>
    <property type="match status" value="1"/>
</dbReference>
<dbReference type="PROSITE" id="PS51257">
    <property type="entry name" value="PROKAR_LIPOPROTEIN"/>
    <property type="match status" value="1"/>
</dbReference>
<organism evidence="7 8">
    <name type="scientific">Armatimonas rosea</name>
    <dbReference type="NCBI Taxonomy" id="685828"/>
    <lineage>
        <taxon>Bacteria</taxon>
        <taxon>Bacillati</taxon>
        <taxon>Armatimonadota</taxon>
        <taxon>Armatimonadia</taxon>
        <taxon>Armatimonadales</taxon>
        <taxon>Armatimonadaceae</taxon>
        <taxon>Armatimonas</taxon>
    </lineage>
</organism>
<dbReference type="EMBL" id="JACHGW010000009">
    <property type="protein sequence ID" value="MBB6053823.1"/>
    <property type="molecule type" value="Genomic_DNA"/>
</dbReference>
<dbReference type="SUPFAM" id="SSF111369">
    <property type="entry name" value="HlyD-like secretion proteins"/>
    <property type="match status" value="2"/>
</dbReference>
<evidence type="ECO:0000259" key="6">
    <source>
        <dbReference type="Pfam" id="PF25989"/>
    </source>
</evidence>
<dbReference type="Gene3D" id="1.10.287.470">
    <property type="entry name" value="Helix hairpin bin"/>
    <property type="match status" value="2"/>
</dbReference>
<gene>
    <name evidence="7" type="ORF">HNQ39_005670</name>
</gene>